<sequence length="213" mass="24230">MIKNIKFFIFTLSLTPLARLLWLGLTDGMGANPVEFVIRSLGTWTLVLLLVTLAMTPLRLLIHQSWPLQMRRMLGLFAFFYASLHLLSYAGLDQWFDWSAIAKDIVKHPFVLVGFSAFLLLIPLAITSSNAMIKKLGRHWKTLHRIIYLIAVLGVVHFWWLVKRDIREPAIYAVVLMIIFGIRIAHKCWVGAVVHSVPGAAVYPNKDVINTNL</sequence>
<organism evidence="9">
    <name type="scientific">mine drainage metagenome</name>
    <dbReference type="NCBI Taxonomy" id="410659"/>
    <lineage>
        <taxon>unclassified sequences</taxon>
        <taxon>metagenomes</taxon>
        <taxon>ecological metagenomes</taxon>
    </lineage>
</organism>
<evidence type="ECO:0000259" key="8">
    <source>
        <dbReference type="Pfam" id="PF01794"/>
    </source>
</evidence>
<feature type="transmembrane region" description="Helical" evidence="7">
    <location>
        <begin position="169"/>
        <end position="186"/>
    </location>
</feature>
<feature type="transmembrane region" description="Helical" evidence="7">
    <location>
        <begin position="7"/>
        <end position="25"/>
    </location>
</feature>
<dbReference type="InterPro" id="IPR013130">
    <property type="entry name" value="Fe3_Rdtase_TM_dom"/>
</dbReference>
<keyword evidence="6 7" id="KW-0472">Membrane</keyword>
<accession>A0A1J5QH00</accession>
<keyword evidence="4 7" id="KW-1133">Transmembrane helix</keyword>
<dbReference type="HAMAP" id="MF_01207">
    <property type="entry name" value="MsrQ"/>
    <property type="match status" value="1"/>
</dbReference>
<evidence type="ECO:0000313" key="9">
    <source>
        <dbReference type="EMBL" id="OIQ79247.1"/>
    </source>
</evidence>
<protein>
    <submittedName>
        <fullName evidence="9">Sulfoxide reductase heme-binding subunit YedZ</fullName>
    </submittedName>
</protein>
<evidence type="ECO:0000256" key="4">
    <source>
        <dbReference type="ARBA" id="ARBA00022989"/>
    </source>
</evidence>
<dbReference type="GO" id="GO:0016679">
    <property type="term" value="F:oxidoreductase activity, acting on diphenols and related substances as donors"/>
    <property type="evidence" value="ECO:0007669"/>
    <property type="project" value="TreeGrafter"/>
</dbReference>
<dbReference type="PANTHER" id="PTHR36964">
    <property type="entry name" value="PROTEIN-METHIONINE-SULFOXIDE REDUCTASE HEME-BINDING SUBUNIT MSRQ"/>
    <property type="match status" value="1"/>
</dbReference>
<feature type="transmembrane region" description="Helical" evidence="7">
    <location>
        <begin position="74"/>
        <end position="92"/>
    </location>
</feature>
<dbReference type="GO" id="GO:0020037">
    <property type="term" value="F:heme binding"/>
    <property type="evidence" value="ECO:0007669"/>
    <property type="project" value="TreeGrafter"/>
</dbReference>
<dbReference type="InterPro" id="IPR022837">
    <property type="entry name" value="MsrQ-like"/>
</dbReference>
<reference evidence="9" key="1">
    <citation type="submission" date="2016-10" db="EMBL/GenBank/DDBJ databases">
        <title>Sequence of Gallionella enrichment culture.</title>
        <authorList>
            <person name="Poehlein A."/>
            <person name="Muehling M."/>
            <person name="Daniel R."/>
        </authorList>
    </citation>
    <scope>NUCLEOTIDE SEQUENCE</scope>
</reference>
<proteinExistence type="inferred from homology"/>
<dbReference type="GO" id="GO:0005886">
    <property type="term" value="C:plasma membrane"/>
    <property type="evidence" value="ECO:0007669"/>
    <property type="project" value="TreeGrafter"/>
</dbReference>
<feature type="transmembrane region" description="Helical" evidence="7">
    <location>
        <begin position="112"/>
        <end position="133"/>
    </location>
</feature>
<evidence type="ECO:0000256" key="3">
    <source>
        <dbReference type="ARBA" id="ARBA00022692"/>
    </source>
</evidence>
<dbReference type="GO" id="GO:0010181">
    <property type="term" value="F:FMN binding"/>
    <property type="evidence" value="ECO:0007669"/>
    <property type="project" value="TreeGrafter"/>
</dbReference>
<name>A0A1J5QH00_9ZZZZ</name>
<keyword evidence="5" id="KW-0408">Iron</keyword>
<dbReference type="AlphaFoldDB" id="A0A1J5QH00"/>
<keyword evidence="3 7" id="KW-0812">Transmembrane</keyword>
<evidence type="ECO:0000256" key="2">
    <source>
        <dbReference type="ARBA" id="ARBA00022448"/>
    </source>
</evidence>
<gene>
    <name evidence="9" type="primary">yedZ_7</name>
    <name evidence="9" type="ORF">GALL_390160</name>
</gene>
<evidence type="ECO:0000256" key="1">
    <source>
        <dbReference type="ARBA" id="ARBA00004141"/>
    </source>
</evidence>
<dbReference type="Pfam" id="PF01794">
    <property type="entry name" value="Ferric_reduct"/>
    <property type="match status" value="1"/>
</dbReference>
<dbReference type="PANTHER" id="PTHR36964:SF1">
    <property type="entry name" value="PROTEIN-METHIONINE-SULFOXIDE REDUCTASE HEME-BINDING SUBUNIT MSRQ"/>
    <property type="match status" value="1"/>
</dbReference>
<feature type="transmembrane region" description="Helical" evidence="7">
    <location>
        <begin position="37"/>
        <end position="62"/>
    </location>
</feature>
<comment type="subcellular location">
    <subcellularLocation>
        <location evidence="1">Membrane</location>
        <topology evidence="1">Multi-pass membrane protein</topology>
    </subcellularLocation>
</comment>
<evidence type="ECO:0000256" key="6">
    <source>
        <dbReference type="ARBA" id="ARBA00023136"/>
    </source>
</evidence>
<dbReference type="EMBL" id="MLJW01001248">
    <property type="protein sequence ID" value="OIQ79247.1"/>
    <property type="molecule type" value="Genomic_DNA"/>
</dbReference>
<keyword evidence="2" id="KW-0813">Transport</keyword>
<comment type="caution">
    <text evidence="9">The sequence shown here is derived from an EMBL/GenBank/DDBJ whole genome shotgun (WGS) entry which is preliminary data.</text>
</comment>
<feature type="transmembrane region" description="Helical" evidence="7">
    <location>
        <begin position="145"/>
        <end position="163"/>
    </location>
</feature>
<evidence type="ECO:0000256" key="5">
    <source>
        <dbReference type="ARBA" id="ARBA00023004"/>
    </source>
</evidence>
<feature type="domain" description="Ferric oxidoreductase" evidence="8">
    <location>
        <begin position="41"/>
        <end position="155"/>
    </location>
</feature>
<evidence type="ECO:0000256" key="7">
    <source>
        <dbReference type="SAM" id="Phobius"/>
    </source>
</evidence>